<dbReference type="AlphaFoldDB" id="A0A2N5V9U6"/>
<name>A0A2N5V9U6_9BASI</name>
<keyword evidence="2" id="KW-1185">Reference proteome</keyword>
<organism evidence="1 2">
    <name type="scientific">Puccinia coronata f. sp. avenae</name>
    <dbReference type="NCBI Taxonomy" id="200324"/>
    <lineage>
        <taxon>Eukaryota</taxon>
        <taxon>Fungi</taxon>
        <taxon>Dikarya</taxon>
        <taxon>Basidiomycota</taxon>
        <taxon>Pucciniomycotina</taxon>
        <taxon>Pucciniomycetes</taxon>
        <taxon>Pucciniales</taxon>
        <taxon>Pucciniaceae</taxon>
        <taxon>Puccinia</taxon>
    </lineage>
</organism>
<evidence type="ECO:0000313" key="1">
    <source>
        <dbReference type="EMBL" id="PLW46734.1"/>
    </source>
</evidence>
<comment type="caution">
    <text evidence="1">The sequence shown here is derived from an EMBL/GenBank/DDBJ whole genome shotgun (WGS) entry which is preliminary data.</text>
</comment>
<sequence length="50" mass="5656">MDTQDQSLITTLYQLPPTQHSHHAWLAQEGGNGLLEENYREHLPGLKISS</sequence>
<evidence type="ECO:0000313" key="2">
    <source>
        <dbReference type="Proteomes" id="UP000235388"/>
    </source>
</evidence>
<accession>A0A2N5V9U6</accession>
<proteinExistence type="predicted"/>
<gene>
    <name evidence="1" type="ORF">PCANC_09588</name>
</gene>
<dbReference type="Proteomes" id="UP000235388">
    <property type="component" value="Unassembled WGS sequence"/>
</dbReference>
<protein>
    <submittedName>
        <fullName evidence="1">Uncharacterized protein</fullName>
    </submittedName>
</protein>
<dbReference type="EMBL" id="PGCJ01000116">
    <property type="protein sequence ID" value="PLW46734.1"/>
    <property type="molecule type" value="Genomic_DNA"/>
</dbReference>
<reference evidence="1 2" key="1">
    <citation type="submission" date="2017-11" db="EMBL/GenBank/DDBJ databases">
        <title>De novo assembly and phasing of dikaryotic genomes from two isolates of Puccinia coronata f. sp. avenae, the causal agent of oat crown rust.</title>
        <authorList>
            <person name="Miller M.E."/>
            <person name="Zhang Y."/>
            <person name="Omidvar V."/>
            <person name="Sperschneider J."/>
            <person name="Schwessinger B."/>
            <person name="Raley C."/>
            <person name="Palmer J.M."/>
            <person name="Garnica D."/>
            <person name="Upadhyaya N."/>
            <person name="Rathjen J."/>
            <person name="Taylor J.M."/>
            <person name="Park R.F."/>
            <person name="Dodds P.N."/>
            <person name="Hirsch C.D."/>
            <person name="Kianian S.F."/>
            <person name="Figueroa M."/>
        </authorList>
    </citation>
    <scope>NUCLEOTIDE SEQUENCE [LARGE SCALE GENOMIC DNA]</scope>
    <source>
        <strain evidence="1">12NC29</strain>
    </source>
</reference>